<evidence type="ECO:0000256" key="3">
    <source>
        <dbReference type="SAM" id="Phobius"/>
    </source>
</evidence>
<dbReference type="Proteomes" id="UP001194746">
    <property type="component" value="Unassembled WGS sequence"/>
</dbReference>
<dbReference type="EMBL" id="VCAU01000037">
    <property type="protein sequence ID" value="KAF9889325.1"/>
    <property type="molecule type" value="Genomic_DNA"/>
</dbReference>
<feature type="transmembrane region" description="Helical" evidence="3">
    <location>
        <begin position="207"/>
        <end position="227"/>
    </location>
</feature>
<accession>A0AAD4CMM4</accession>
<sequence>MEVHKHGSWPRVGVRPKSSAILVISIAITSLSTEYYQLILAQGVLGGLANGMIFTPAMSCVGQYFTTRRASAMGFGISGAAIGGVVFPIVLQQMLSKVGFGWAVRVIGLLILVVVTYMSATMKGFAPRRPRGLFIPGAFRHKPYVLANLAFLLSLLGSYTPMFYIVEYGIANGMDNRLAWYQVAIFNAASFFGRLIPNLAGDKLGRFNMSIGCYTACGVICLCWTAATTPSGILVWDVFYGFFSGAIFSLYSPTVAQVTSVHISVKALLYAALVPWPELR</sequence>
<gene>
    <name evidence="4" type="ORF">FE257_007435</name>
</gene>
<dbReference type="AlphaFoldDB" id="A0AAD4CMM4"/>
<keyword evidence="3" id="KW-0812">Transmembrane</keyword>
<reference evidence="4" key="1">
    <citation type="journal article" date="2019" name="Beilstein J. Org. Chem.">
        <title>Nanangenines: drimane sesquiterpenoids as the dominant metabolite cohort of a novel Australian fungus, Aspergillus nanangensis.</title>
        <authorList>
            <person name="Lacey H.J."/>
            <person name="Gilchrist C.L.M."/>
            <person name="Crombie A."/>
            <person name="Kalaitzis J.A."/>
            <person name="Vuong D."/>
            <person name="Rutledge P.J."/>
            <person name="Turner P."/>
            <person name="Pitt J.I."/>
            <person name="Lacey E."/>
            <person name="Chooi Y.H."/>
            <person name="Piggott A.M."/>
        </authorList>
    </citation>
    <scope>NUCLEOTIDE SEQUENCE</scope>
    <source>
        <strain evidence="4">MST-FP2251</strain>
    </source>
</reference>
<evidence type="ECO:0000313" key="4">
    <source>
        <dbReference type="EMBL" id="KAF9889325.1"/>
    </source>
</evidence>
<comment type="subcellular location">
    <subcellularLocation>
        <location evidence="1">Membrane</location>
        <topology evidence="1">Multi-pass membrane protein</topology>
    </subcellularLocation>
</comment>
<dbReference type="SUPFAM" id="SSF103473">
    <property type="entry name" value="MFS general substrate transporter"/>
    <property type="match status" value="1"/>
</dbReference>
<organism evidence="4 5">
    <name type="scientific">Aspergillus nanangensis</name>
    <dbReference type="NCBI Taxonomy" id="2582783"/>
    <lineage>
        <taxon>Eukaryota</taxon>
        <taxon>Fungi</taxon>
        <taxon>Dikarya</taxon>
        <taxon>Ascomycota</taxon>
        <taxon>Pezizomycotina</taxon>
        <taxon>Eurotiomycetes</taxon>
        <taxon>Eurotiomycetidae</taxon>
        <taxon>Eurotiales</taxon>
        <taxon>Aspergillaceae</taxon>
        <taxon>Aspergillus</taxon>
        <taxon>Aspergillus subgen. Circumdati</taxon>
    </lineage>
</organism>
<dbReference type="PANTHER" id="PTHR11360">
    <property type="entry name" value="MONOCARBOXYLATE TRANSPORTER"/>
    <property type="match status" value="1"/>
</dbReference>
<feature type="transmembrane region" description="Helical" evidence="3">
    <location>
        <begin position="178"/>
        <end position="195"/>
    </location>
</feature>
<feature type="transmembrane region" description="Helical" evidence="3">
    <location>
        <begin position="44"/>
        <end position="65"/>
    </location>
</feature>
<dbReference type="GO" id="GO:0022857">
    <property type="term" value="F:transmembrane transporter activity"/>
    <property type="evidence" value="ECO:0007669"/>
    <property type="project" value="InterPro"/>
</dbReference>
<reference evidence="4" key="2">
    <citation type="submission" date="2020-02" db="EMBL/GenBank/DDBJ databases">
        <authorList>
            <person name="Gilchrist C.L.M."/>
            <person name="Chooi Y.-H."/>
        </authorList>
    </citation>
    <scope>NUCLEOTIDE SEQUENCE</scope>
    <source>
        <strain evidence="4">MST-FP2251</strain>
    </source>
</reference>
<feature type="transmembrane region" description="Helical" evidence="3">
    <location>
        <begin position="143"/>
        <end position="166"/>
    </location>
</feature>
<evidence type="ECO:0000313" key="5">
    <source>
        <dbReference type="Proteomes" id="UP001194746"/>
    </source>
</evidence>
<keyword evidence="3" id="KW-0472">Membrane</keyword>
<name>A0AAD4CMM4_ASPNN</name>
<dbReference type="GO" id="GO:0016020">
    <property type="term" value="C:membrane"/>
    <property type="evidence" value="ECO:0007669"/>
    <property type="project" value="UniProtKB-SubCell"/>
</dbReference>
<proteinExistence type="inferred from homology"/>
<evidence type="ECO:0000256" key="1">
    <source>
        <dbReference type="ARBA" id="ARBA00004141"/>
    </source>
</evidence>
<feature type="transmembrane region" description="Helical" evidence="3">
    <location>
        <begin position="20"/>
        <end position="38"/>
    </location>
</feature>
<feature type="transmembrane region" description="Helical" evidence="3">
    <location>
        <begin position="72"/>
        <end position="90"/>
    </location>
</feature>
<feature type="transmembrane region" description="Helical" evidence="3">
    <location>
        <begin position="233"/>
        <end position="251"/>
    </location>
</feature>
<dbReference type="InterPro" id="IPR036259">
    <property type="entry name" value="MFS_trans_sf"/>
</dbReference>
<protein>
    <recommendedName>
        <fullName evidence="6">Major facilitator superfamily (MFS) profile domain-containing protein</fullName>
    </recommendedName>
</protein>
<keyword evidence="5" id="KW-1185">Reference proteome</keyword>
<comment type="similarity">
    <text evidence="2">Belongs to the major facilitator superfamily. Monocarboxylate porter (TC 2.A.1.13) family.</text>
</comment>
<dbReference type="InterPro" id="IPR011701">
    <property type="entry name" value="MFS"/>
</dbReference>
<dbReference type="PANTHER" id="PTHR11360:SF319">
    <property type="entry name" value="MAJOR FACILITATOR SUPERFAMILY (MFS) PROFILE DOMAIN-CONTAINING PROTEIN"/>
    <property type="match status" value="1"/>
</dbReference>
<dbReference type="InterPro" id="IPR050327">
    <property type="entry name" value="Proton-linked_MCT"/>
</dbReference>
<dbReference type="Pfam" id="PF07690">
    <property type="entry name" value="MFS_1"/>
    <property type="match status" value="1"/>
</dbReference>
<keyword evidence="3" id="KW-1133">Transmembrane helix</keyword>
<evidence type="ECO:0000256" key="2">
    <source>
        <dbReference type="ARBA" id="ARBA00006727"/>
    </source>
</evidence>
<dbReference type="Gene3D" id="1.20.1250.20">
    <property type="entry name" value="MFS general substrate transporter like domains"/>
    <property type="match status" value="2"/>
</dbReference>
<feature type="transmembrane region" description="Helical" evidence="3">
    <location>
        <begin position="102"/>
        <end position="122"/>
    </location>
</feature>
<evidence type="ECO:0008006" key="6">
    <source>
        <dbReference type="Google" id="ProtNLM"/>
    </source>
</evidence>
<comment type="caution">
    <text evidence="4">The sequence shown here is derived from an EMBL/GenBank/DDBJ whole genome shotgun (WGS) entry which is preliminary data.</text>
</comment>